<comment type="caution">
    <text evidence="1">The sequence shown here is derived from an EMBL/GenBank/DDBJ whole genome shotgun (WGS) entry which is preliminary data.</text>
</comment>
<name>A0A139Y2D9_TOXGO</name>
<proteinExistence type="predicted"/>
<reference evidence="1 2" key="1">
    <citation type="journal article" date="2016" name="Nat. Commun.">
        <title>Local admixture of amplified and diversified secreted pathogenesis determinants shapes mosaic Toxoplasma gondii genomes.</title>
        <authorList>
            <person name="Lorenzi H."/>
            <person name="Khan A."/>
            <person name="Behnke M.S."/>
            <person name="Namasivayam S."/>
            <person name="Swapna L.S."/>
            <person name="Hadjithomas M."/>
            <person name="Karamycheva S."/>
            <person name="Pinney D."/>
            <person name="Brunk B.P."/>
            <person name="Ajioka J.W."/>
            <person name="Ajzenberg D."/>
            <person name="Boothroyd J.C."/>
            <person name="Boyle J.P."/>
            <person name="Darde M.L."/>
            <person name="Diaz-Miranda M.A."/>
            <person name="Dubey J.P."/>
            <person name="Fritz H.M."/>
            <person name="Gennari S.M."/>
            <person name="Gregory B.D."/>
            <person name="Kim K."/>
            <person name="Saeij J.P."/>
            <person name="Su C."/>
            <person name="White M.W."/>
            <person name="Zhu X.Q."/>
            <person name="Howe D.K."/>
            <person name="Rosenthal B.M."/>
            <person name="Grigg M.E."/>
            <person name="Parkinson J."/>
            <person name="Liu L."/>
            <person name="Kissinger J.C."/>
            <person name="Roos D.S."/>
            <person name="Sibley L.D."/>
        </authorList>
    </citation>
    <scope>NUCLEOTIDE SEQUENCE [LARGE SCALE GENOMIC DNA]</scope>
    <source>
        <strain evidence="1 2">ARI</strain>
    </source>
</reference>
<accession>A0A139Y2D9</accession>
<dbReference type="EMBL" id="AGQS02004129">
    <property type="protein sequence ID" value="KYF45281.1"/>
    <property type="molecule type" value="Genomic_DNA"/>
</dbReference>
<dbReference type="VEuPathDB" id="ToxoDB:TGARI_369140"/>
<evidence type="ECO:0000313" key="1">
    <source>
        <dbReference type="EMBL" id="KYF45281.1"/>
    </source>
</evidence>
<organism evidence="1 2">
    <name type="scientific">Toxoplasma gondii ARI</name>
    <dbReference type="NCBI Taxonomy" id="1074872"/>
    <lineage>
        <taxon>Eukaryota</taxon>
        <taxon>Sar</taxon>
        <taxon>Alveolata</taxon>
        <taxon>Apicomplexa</taxon>
        <taxon>Conoidasida</taxon>
        <taxon>Coccidia</taxon>
        <taxon>Eucoccidiorida</taxon>
        <taxon>Eimeriorina</taxon>
        <taxon>Sarcocystidae</taxon>
        <taxon>Toxoplasma</taxon>
    </lineage>
</organism>
<protein>
    <submittedName>
        <fullName evidence="1">Uncharacterized protein</fullName>
    </submittedName>
</protein>
<evidence type="ECO:0000313" key="2">
    <source>
        <dbReference type="Proteomes" id="UP000074247"/>
    </source>
</evidence>
<dbReference type="AlphaFoldDB" id="A0A139Y2D9"/>
<dbReference type="Proteomes" id="UP000074247">
    <property type="component" value="Unassembled WGS sequence"/>
</dbReference>
<sequence>MEENPHDRSPYLWEQRLMKPEELTFLLRFVAGYLFRWADICKPHQLLQTSWLYIQLNLLHTLQVEIPKSVANAPALACSAWSKERVDHSRDCERRTPLPFHMRAADTPECEGGARDAPRPAHSVPNLSAVEFMGCVLDRLRESEDTLDEGNSYFLQQLLRVYVLKYPAIMKRHPKRVRKFVKRRLGDTLDKGADSLS</sequence>
<gene>
    <name evidence="1" type="ORF">TGARI_369140</name>
</gene>